<proteinExistence type="inferred from homology"/>
<keyword evidence="4 7" id="KW-1133">Transmembrane helix</keyword>
<accession>A0A4R6XJY2</accession>
<feature type="compositionally biased region" description="Basic and acidic residues" evidence="6">
    <location>
        <begin position="381"/>
        <end position="396"/>
    </location>
</feature>
<dbReference type="Proteomes" id="UP000295724">
    <property type="component" value="Unassembled WGS sequence"/>
</dbReference>
<feature type="transmembrane region" description="Helical" evidence="7">
    <location>
        <begin position="54"/>
        <end position="79"/>
    </location>
</feature>
<reference evidence="8 9" key="1">
    <citation type="submission" date="2019-03" db="EMBL/GenBank/DDBJ databases">
        <title>Genomic Encyclopedia of Type Strains, Phase IV (KMG-IV): sequencing the most valuable type-strain genomes for metagenomic binning, comparative biology and taxonomic classification.</title>
        <authorList>
            <person name="Goeker M."/>
        </authorList>
    </citation>
    <scope>NUCLEOTIDE SEQUENCE [LARGE SCALE GENOMIC DNA]</scope>
    <source>
        <strain evidence="8 9">DSM 25488</strain>
    </source>
</reference>
<evidence type="ECO:0000313" key="8">
    <source>
        <dbReference type="EMBL" id="TDR16268.1"/>
    </source>
</evidence>
<evidence type="ECO:0000256" key="6">
    <source>
        <dbReference type="SAM" id="MobiDB-lite"/>
    </source>
</evidence>
<comment type="caution">
    <text evidence="8">The sequence shown here is derived from an EMBL/GenBank/DDBJ whole genome shotgun (WGS) entry which is preliminary data.</text>
</comment>
<feature type="transmembrane region" description="Helical" evidence="7">
    <location>
        <begin position="151"/>
        <end position="171"/>
    </location>
</feature>
<dbReference type="OrthoDB" id="5792512at2"/>
<keyword evidence="9" id="KW-1185">Reference proteome</keyword>
<dbReference type="EMBL" id="SNZB01000008">
    <property type="protein sequence ID" value="TDR16268.1"/>
    <property type="molecule type" value="Genomic_DNA"/>
</dbReference>
<evidence type="ECO:0000256" key="5">
    <source>
        <dbReference type="ARBA" id="ARBA00023136"/>
    </source>
</evidence>
<dbReference type="Pfam" id="PF01594">
    <property type="entry name" value="AI-2E_transport"/>
    <property type="match status" value="1"/>
</dbReference>
<name>A0A4R6XJY2_9GAMM</name>
<dbReference type="GO" id="GO:0016020">
    <property type="term" value="C:membrane"/>
    <property type="evidence" value="ECO:0007669"/>
    <property type="project" value="UniProtKB-SubCell"/>
</dbReference>
<feature type="transmembrane region" description="Helical" evidence="7">
    <location>
        <begin position="20"/>
        <end position="42"/>
    </location>
</feature>
<evidence type="ECO:0000256" key="1">
    <source>
        <dbReference type="ARBA" id="ARBA00004141"/>
    </source>
</evidence>
<gene>
    <name evidence="8" type="ORF">C8D91_2794</name>
</gene>
<keyword evidence="5 7" id="KW-0472">Membrane</keyword>
<dbReference type="PANTHER" id="PTHR21716">
    <property type="entry name" value="TRANSMEMBRANE PROTEIN"/>
    <property type="match status" value="1"/>
</dbReference>
<sequence>MENKINKQWYMLALFLLTGYFIYLLSPILTPFAVGALLAYLFDPLADKLEKLKLNRTLSVTLVFLVISLLVFGIALILIPTLERQISSFIKNLPMYFEWLRENVSPWLQSTFGIQTDIFNFNELTQLLKSHWESAGGIAQTVLASVTKSGLVIVNLFMNFLLIPVVTFYLLRDWDIITQRVSELIPRPYHKTVTTITRDANSVLSAFLRGQLSVMLALGAIYTIGLWIVGVELSLLIGMGAGMISFVPYLGTIVGLIAGVIAALVQFGDVNHIVYVLIVFGFGQLMEGFILTPWLVGDRIGLHPVAVIFSVLAGGQLFGFVGVLLGLPLAAVIMVLLRHGHEKYMASKLYGKENDISLSSQSDASNKPEQQSSPKNPVKSQKGDSSESDKNNGIEG</sequence>
<feature type="transmembrane region" description="Helical" evidence="7">
    <location>
        <begin position="316"/>
        <end position="337"/>
    </location>
</feature>
<feature type="compositionally biased region" description="Polar residues" evidence="6">
    <location>
        <begin position="358"/>
        <end position="379"/>
    </location>
</feature>
<protein>
    <submittedName>
        <fullName evidence="8">Putative PurR-regulated permease PerM</fullName>
    </submittedName>
</protein>
<organism evidence="8 9">
    <name type="scientific">Marinicella litoralis</name>
    <dbReference type="NCBI Taxonomy" id="644220"/>
    <lineage>
        <taxon>Bacteria</taxon>
        <taxon>Pseudomonadati</taxon>
        <taxon>Pseudomonadota</taxon>
        <taxon>Gammaproteobacteria</taxon>
        <taxon>Lysobacterales</taxon>
        <taxon>Marinicellaceae</taxon>
        <taxon>Marinicella</taxon>
    </lineage>
</organism>
<feature type="transmembrane region" description="Helical" evidence="7">
    <location>
        <begin position="214"/>
        <end position="237"/>
    </location>
</feature>
<dbReference type="AlphaFoldDB" id="A0A4R6XJY2"/>
<evidence type="ECO:0000256" key="2">
    <source>
        <dbReference type="ARBA" id="ARBA00009773"/>
    </source>
</evidence>
<evidence type="ECO:0000256" key="7">
    <source>
        <dbReference type="SAM" id="Phobius"/>
    </source>
</evidence>
<feature type="transmembrane region" description="Helical" evidence="7">
    <location>
        <begin position="272"/>
        <end position="296"/>
    </location>
</feature>
<feature type="transmembrane region" description="Helical" evidence="7">
    <location>
        <begin position="243"/>
        <end position="265"/>
    </location>
</feature>
<comment type="similarity">
    <text evidence="2">Belongs to the autoinducer-2 exporter (AI-2E) (TC 2.A.86) family.</text>
</comment>
<evidence type="ECO:0000256" key="4">
    <source>
        <dbReference type="ARBA" id="ARBA00022989"/>
    </source>
</evidence>
<evidence type="ECO:0000313" key="9">
    <source>
        <dbReference type="Proteomes" id="UP000295724"/>
    </source>
</evidence>
<dbReference type="PANTHER" id="PTHR21716:SF64">
    <property type="entry name" value="AI-2 TRANSPORT PROTEIN TQSA"/>
    <property type="match status" value="1"/>
</dbReference>
<dbReference type="RefSeq" id="WP_099020182.1">
    <property type="nucleotide sequence ID" value="NZ_NIHB01000006.1"/>
</dbReference>
<keyword evidence="3 7" id="KW-0812">Transmembrane</keyword>
<evidence type="ECO:0000256" key="3">
    <source>
        <dbReference type="ARBA" id="ARBA00022692"/>
    </source>
</evidence>
<comment type="subcellular location">
    <subcellularLocation>
        <location evidence="1">Membrane</location>
        <topology evidence="1">Multi-pass membrane protein</topology>
    </subcellularLocation>
</comment>
<dbReference type="GO" id="GO:0055085">
    <property type="term" value="P:transmembrane transport"/>
    <property type="evidence" value="ECO:0007669"/>
    <property type="project" value="TreeGrafter"/>
</dbReference>
<feature type="region of interest" description="Disordered" evidence="6">
    <location>
        <begin position="358"/>
        <end position="396"/>
    </location>
</feature>
<dbReference type="InterPro" id="IPR002549">
    <property type="entry name" value="AI-2E-like"/>
</dbReference>